<name>A0A507AJE3_9PEZI</name>
<evidence type="ECO:0000256" key="1">
    <source>
        <dbReference type="SAM" id="MobiDB-lite"/>
    </source>
</evidence>
<dbReference type="AlphaFoldDB" id="A0A507AJE3"/>
<accession>A0A507AJE3</accession>
<dbReference type="Gene3D" id="3.40.50.300">
    <property type="entry name" value="P-loop containing nucleotide triphosphate hydrolases"/>
    <property type="match status" value="1"/>
</dbReference>
<dbReference type="SUPFAM" id="SSF52540">
    <property type="entry name" value="P-loop containing nucleoside triphosphate hydrolases"/>
    <property type="match status" value="1"/>
</dbReference>
<proteinExistence type="predicted"/>
<feature type="region of interest" description="Disordered" evidence="1">
    <location>
        <begin position="231"/>
        <end position="251"/>
    </location>
</feature>
<sequence>MALVQPLIWINGWPGVGKQTVSQCFTALAGADKAILIDSYQFTDHLDLPPAALHSQQSSQPEVGLVDIDGNNTTADFPTPEEREEQRRARRDACFARYVEGPDSLGRAVIFTDCQPDDAAGRAEAREYERAAARAGRPFAPVYLACGEEERRRRVGCAAMRQGGKAKRCLAARAARSRGGGRLFRFEGHEGLVVDVTERTAHEATMEILVFVNVLMERLVREGEGEAAGVSSEVCTPVEGREPEWREVGGR</sequence>
<organism evidence="2 3">
    <name type="scientific">Thyridium curvatum</name>
    <dbReference type="NCBI Taxonomy" id="1093900"/>
    <lineage>
        <taxon>Eukaryota</taxon>
        <taxon>Fungi</taxon>
        <taxon>Dikarya</taxon>
        <taxon>Ascomycota</taxon>
        <taxon>Pezizomycotina</taxon>
        <taxon>Sordariomycetes</taxon>
        <taxon>Sordariomycetidae</taxon>
        <taxon>Thyridiales</taxon>
        <taxon>Thyridiaceae</taxon>
        <taxon>Thyridium</taxon>
    </lineage>
</organism>
<dbReference type="InterPro" id="IPR027417">
    <property type="entry name" value="P-loop_NTPase"/>
</dbReference>
<keyword evidence="3" id="KW-1185">Reference proteome</keyword>
<feature type="compositionally biased region" description="Basic and acidic residues" evidence="1">
    <location>
        <begin position="239"/>
        <end position="251"/>
    </location>
</feature>
<dbReference type="Proteomes" id="UP000319257">
    <property type="component" value="Unassembled WGS sequence"/>
</dbReference>
<protein>
    <submittedName>
        <fullName evidence="2">Uncharacterized protein</fullName>
    </submittedName>
</protein>
<reference evidence="2 3" key="1">
    <citation type="submission" date="2019-06" db="EMBL/GenBank/DDBJ databases">
        <title>Draft genome sequence of the filamentous fungus Phialemoniopsis curvata isolated from diesel fuel.</title>
        <authorList>
            <person name="Varaljay V.A."/>
            <person name="Lyon W.J."/>
            <person name="Crouch A.L."/>
            <person name="Drake C.E."/>
            <person name="Hollomon J.M."/>
            <person name="Nadeau L.J."/>
            <person name="Nunn H.S."/>
            <person name="Stevenson B.S."/>
            <person name="Bojanowski C.L."/>
            <person name="Crookes-Goodson W.J."/>
        </authorList>
    </citation>
    <scope>NUCLEOTIDE SEQUENCE [LARGE SCALE GENOMIC DNA]</scope>
    <source>
        <strain evidence="2 3">D216</strain>
    </source>
</reference>
<evidence type="ECO:0000313" key="3">
    <source>
        <dbReference type="Proteomes" id="UP000319257"/>
    </source>
</evidence>
<evidence type="ECO:0000313" key="2">
    <source>
        <dbReference type="EMBL" id="TPX09522.1"/>
    </source>
</evidence>
<dbReference type="STRING" id="1093900.A0A507AJE3"/>
<dbReference type="EMBL" id="SKBQ01000066">
    <property type="protein sequence ID" value="TPX09522.1"/>
    <property type="molecule type" value="Genomic_DNA"/>
</dbReference>
<gene>
    <name evidence="2" type="ORF">E0L32_009265</name>
</gene>
<comment type="caution">
    <text evidence="2">The sequence shown here is derived from an EMBL/GenBank/DDBJ whole genome shotgun (WGS) entry which is preliminary data.</text>
</comment>
<dbReference type="GeneID" id="41976712"/>
<dbReference type="OrthoDB" id="5426988at2759"/>
<dbReference type="RefSeq" id="XP_030991233.1">
    <property type="nucleotide sequence ID" value="XM_031144211.1"/>
</dbReference>
<dbReference type="InParanoid" id="A0A507AJE3"/>